<reference evidence="2 3" key="1">
    <citation type="submission" date="2016-01" db="EMBL/GenBank/DDBJ databases">
        <authorList>
            <person name="Regsiter A."/>
            <person name="william w."/>
        </authorList>
    </citation>
    <scope>NUCLEOTIDE SEQUENCE [LARGE SCALE GENOMIC DNA]</scope>
    <source>
        <strain evidence="2 3">CFBP 6927</strain>
    </source>
</reference>
<sequence length="30" mass="3411">MPRRSNRIAADMHNSMVVPPSVKTTKRDTN</sequence>
<accession>A0ABP2BJC6</accession>
<evidence type="ECO:0000313" key="2">
    <source>
        <dbReference type="EMBL" id="CUX26338.1"/>
    </source>
</evidence>
<protein>
    <submittedName>
        <fullName evidence="2">Uncharacterized protein</fullName>
    </submittedName>
</protein>
<dbReference type="Proteomes" id="UP000191812">
    <property type="component" value="Unassembled WGS sequence"/>
</dbReference>
<proteinExistence type="predicted"/>
<gene>
    <name evidence="2" type="ORF">AGR13a_Cc250144</name>
</gene>
<organism evidence="2 3">
    <name type="scientific">Agrobacterium genomosp. 13 str. CFBP 6927</name>
    <dbReference type="NCBI Taxonomy" id="1183428"/>
    <lineage>
        <taxon>Bacteria</taxon>
        <taxon>Pseudomonadati</taxon>
        <taxon>Pseudomonadota</taxon>
        <taxon>Alphaproteobacteria</taxon>
        <taxon>Hyphomicrobiales</taxon>
        <taxon>Rhizobiaceae</taxon>
        <taxon>Rhizobium/Agrobacterium group</taxon>
        <taxon>Agrobacterium</taxon>
        <taxon>Agrobacterium tumefaciens complex</taxon>
    </lineage>
</organism>
<dbReference type="EMBL" id="FBWH01000018">
    <property type="protein sequence ID" value="CUX26338.1"/>
    <property type="molecule type" value="Genomic_DNA"/>
</dbReference>
<comment type="caution">
    <text evidence="2">The sequence shown here is derived from an EMBL/GenBank/DDBJ whole genome shotgun (WGS) entry which is preliminary data.</text>
</comment>
<evidence type="ECO:0000313" key="3">
    <source>
        <dbReference type="Proteomes" id="UP000191812"/>
    </source>
</evidence>
<feature type="region of interest" description="Disordered" evidence="1">
    <location>
        <begin position="1"/>
        <end position="30"/>
    </location>
</feature>
<keyword evidence="3" id="KW-1185">Reference proteome</keyword>
<name>A0ABP2BJC6_9HYPH</name>
<evidence type="ECO:0000256" key="1">
    <source>
        <dbReference type="SAM" id="MobiDB-lite"/>
    </source>
</evidence>